<feature type="compositionally biased region" description="Polar residues" evidence="1">
    <location>
        <begin position="488"/>
        <end position="501"/>
    </location>
</feature>
<accession>W7AFC1</accession>
<keyword evidence="4" id="KW-1185">Reference proteome</keyword>
<dbReference type="RefSeq" id="XP_008819425.1">
    <property type="nucleotide sequence ID" value="XM_008821203.1"/>
</dbReference>
<protein>
    <submittedName>
        <fullName evidence="3">Uncharacterized protein</fullName>
    </submittedName>
</protein>
<organism evidence="3 4">
    <name type="scientific">Plasmodium inui San Antonio 1</name>
    <dbReference type="NCBI Taxonomy" id="1237626"/>
    <lineage>
        <taxon>Eukaryota</taxon>
        <taxon>Sar</taxon>
        <taxon>Alveolata</taxon>
        <taxon>Apicomplexa</taxon>
        <taxon>Aconoidasida</taxon>
        <taxon>Haemosporida</taxon>
        <taxon>Plasmodiidae</taxon>
        <taxon>Plasmodium</taxon>
        <taxon>Plasmodium (Plasmodium)</taxon>
    </lineage>
</organism>
<evidence type="ECO:0000313" key="3">
    <source>
        <dbReference type="EMBL" id="EUD63986.1"/>
    </source>
</evidence>
<evidence type="ECO:0000256" key="2">
    <source>
        <dbReference type="SAM" id="Phobius"/>
    </source>
</evidence>
<name>W7AFC1_9APIC</name>
<keyword evidence="2" id="KW-0812">Transmembrane</keyword>
<dbReference type="EMBL" id="KI965576">
    <property type="protein sequence ID" value="EUD63986.1"/>
    <property type="molecule type" value="Genomic_DNA"/>
</dbReference>
<dbReference type="Proteomes" id="UP000030640">
    <property type="component" value="Unassembled WGS sequence"/>
</dbReference>
<feature type="compositionally biased region" description="Basic and acidic residues" evidence="1">
    <location>
        <begin position="502"/>
        <end position="535"/>
    </location>
</feature>
<evidence type="ECO:0000313" key="4">
    <source>
        <dbReference type="Proteomes" id="UP000030640"/>
    </source>
</evidence>
<keyword evidence="2" id="KW-0472">Membrane</keyword>
<dbReference type="GeneID" id="20040906"/>
<sequence length="535" mass="59908">MGSESMTTGEERGWDFKEELVKLIPNDPGPDGCHQYNTGYRGCLLAWGWNQVEDRTRWKANAQGVGGKAWTFDWPMAGLVCKGIQEWAASMTKNAGGKWQEGAAKGGTERKPTKCIAENTQYAIPKSLKRCISEEKYLHWKNTSQTTHSKWKANNKDEVSLLMCMDMVSILYEADKAQRKIKSEHEGDILCQRIYEAFEAWGGSQAAYRIMRFWLSPTKGGNKIGRQQLDIGYPLIMEVPKYVNEVNNGAGWACTLDSGAHTKGQGGGSKWKMVTARGDQWIQPGTYGPGSSEKDMGIWREYIRTRWELLRHRDDYKRECLEYHKGTESYCRIRYDENVASLCEEVLERENTGDNEGDGTVKDIAQWCRQQAGNELWNVQEGKGLERFTQYLSRISNHNGQIREVLEGPVTAAIGAGIAGVIIAGLLATVAVYGLMRITNPRIGRGRGGRSRNLKYGAVSKEIKADGISKQERRWIPGEPRMGDHNTGGINSTEGGQCTSTNKEDTQVQTDGSKRISGIERPGDETREAHYGRRG</sequence>
<dbReference type="AlphaFoldDB" id="W7AFC1"/>
<feature type="compositionally biased region" description="Basic and acidic residues" evidence="1">
    <location>
        <begin position="467"/>
        <end position="484"/>
    </location>
</feature>
<evidence type="ECO:0000256" key="1">
    <source>
        <dbReference type="SAM" id="MobiDB-lite"/>
    </source>
</evidence>
<gene>
    <name evidence="3" type="ORF">C922_05632</name>
</gene>
<proteinExistence type="predicted"/>
<feature type="transmembrane region" description="Helical" evidence="2">
    <location>
        <begin position="412"/>
        <end position="435"/>
    </location>
</feature>
<feature type="region of interest" description="Disordered" evidence="1">
    <location>
        <begin position="467"/>
        <end position="535"/>
    </location>
</feature>
<keyword evidence="2" id="KW-1133">Transmembrane helix</keyword>
<dbReference type="VEuPathDB" id="PlasmoDB:C922_05632"/>
<reference evidence="3 4" key="1">
    <citation type="submission" date="2013-02" db="EMBL/GenBank/DDBJ databases">
        <title>The Genome Sequence of Plasmodium inui San Antonio 1.</title>
        <authorList>
            <consortium name="The Broad Institute Genome Sequencing Platform"/>
            <consortium name="The Broad Institute Genome Sequencing Center for Infectious Disease"/>
            <person name="Neafsey D."/>
            <person name="Cheeseman I."/>
            <person name="Volkman S."/>
            <person name="Adams J."/>
            <person name="Walker B."/>
            <person name="Young S.K."/>
            <person name="Zeng Q."/>
            <person name="Gargeya S."/>
            <person name="Fitzgerald M."/>
            <person name="Haas B."/>
            <person name="Abouelleil A."/>
            <person name="Alvarado L."/>
            <person name="Arachchi H.M."/>
            <person name="Berlin A.M."/>
            <person name="Chapman S.B."/>
            <person name="Dewar J."/>
            <person name="Goldberg J."/>
            <person name="Griggs A."/>
            <person name="Gujja S."/>
            <person name="Hansen M."/>
            <person name="Howarth C."/>
            <person name="Imamovic A."/>
            <person name="Larimer J."/>
            <person name="McCowan C."/>
            <person name="Murphy C."/>
            <person name="Neiman D."/>
            <person name="Pearson M."/>
            <person name="Priest M."/>
            <person name="Roberts A."/>
            <person name="Saif S."/>
            <person name="Shea T."/>
            <person name="Sisk P."/>
            <person name="Sykes S."/>
            <person name="Wortman J."/>
            <person name="Nusbaum C."/>
            <person name="Birren B."/>
        </authorList>
    </citation>
    <scope>NUCLEOTIDE SEQUENCE [LARGE SCALE GENOMIC DNA]</scope>
    <source>
        <strain evidence="3 4">San Antonio 1</strain>
    </source>
</reference>